<keyword evidence="2" id="KW-1185">Reference proteome</keyword>
<gene>
    <name evidence="1" type="ORF">Cgig2_028154</name>
</gene>
<sequence length="243" mass="26836">MVARVVAGSHGLMLKVRCAPGPMYDATCCIENQCLEAAIAAVDFGSSIGSLGPAVGGCLPPPHSGHGRSKAGREPWVNAEAQWDHLVLLLEVVFHLHILDMVAQELAESHGLMLKVLCALGFLIPENLCPEAAIAALDFSRSLGPALEVLFHRHILDIVVRFSFTAQGLAGSHGLISKTDKMALYTLKNFKWDQREVIFRHLPLSYNYKDMCSILPRLRKRPGTLFFLRYPRLCSARCFLMMP</sequence>
<evidence type="ECO:0000313" key="2">
    <source>
        <dbReference type="Proteomes" id="UP001153076"/>
    </source>
</evidence>
<proteinExistence type="predicted"/>
<dbReference type="Proteomes" id="UP001153076">
    <property type="component" value="Unassembled WGS sequence"/>
</dbReference>
<dbReference type="AlphaFoldDB" id="A0A9Q1JZF7"/>
<reference evidence="1" key="1">
    <citation type="submission" date="2022-04" db="EMBL/GenBank/DDBJ databases">
        <title>Carnegiea gigantea Genome sequencing and assembly v2.</title>
        <authorList>
            <person name="Copetti D."/>
            <person name="Sanderson M.J."/>
            <person name="Burquez A."/>
            <person name="Wojciechowski M.F."/>
        </authorList>
    </citation>
    <scope>NUCLEOTIDE SEQUENCE</scope>
    <source>
        <strain evidence="1">SGP5-SGP5p</strain>
        <tissue evidence="1">Aerial part</tissue>
    </source>
</reference>
<comment type="caution">
    <text evidence="1">The sequence shown here is derived from an EMBL/GenBank/DDBJ whole genome shotgun (WGS) entry which is preliminary data.</text>
</comment>
<accession>A0A9Q1JZF7</accession>
<protein>
    <submittedName>
        <fullName evidence="1">Uncharacterized protein</fullName>
    </submittedName>
</protein>
<evidence type="ECO:0000313" key="1">
    <source>
        <dbReference type="EMBL" id="KAJ8433837.1"/>
    </source>
</evidence>
<organism evidence="1 2">
    <name type="scientific">Carnegiea gigantea</name>
    <dbReference type="NCBI Taxonomy" id="171969"/>
    <lineage>
        <taxon>Eukaryota</taxon>
        <taxon>Viridiplantae</taxon>
        <taxon>Streptophyta</taxon>
        <taxon>Embryophyta</taxon>
        <taxon>Tracheophyta</taxon>
        <taxon>Spermatophyta</taxon>
        <taxon>Magnoliopsida</taxon>
        <taxon>eudicotyledons</taxon>
        <taxon>Gunneridae</taxon>
        <taxon>Pentapetalae</taxon>
        <taxon>Caryophyllales</taxon>
        <taxon>Cactineae</taxon>
        <taxon>Cactaceae</taxon>
        <taxon>Cactoideae</taxon>
        <taxon>Echinocereeae</taxon>
        <taxon>Carnegiea</taxon>
    </lineage>
</organism>
<name>A0A9Q1JZF7_9CARY</name>
<dbReference type="EMBL" id="JAKOGI010000515">
    <property type="protein sequence ID" value="KAJ8433837.1"/>
    <property type="molecule type" value="Genomic_DNA"/>
</dbReference>